<keyword evidence="2" id="KW-1185">Reference proteome</keyword>
<organism evidence="1 2">
    <name type="scientific">Pyropia yezoensis</name>
    <name type="common">Susabi-nori</name>
    <name type="synonym">Porphyra yezoensis</name>
    <dbReference type="NCBI Taxonomy" id="2788"/>
    <lineage>
        <taxon>Eukaryota</taxon>
        <taxon>Rhodophyta</taxon>
        <taxon>Bangiophyceae</taxon>
        <taxon>Bangiales</taxon>
        <taxon>Bangiaceae</taxon>
        <taxon>Pyropia</taxon>
    </lineage>
</organism>
<comment type="caution">
    <text evidence="1">The sequence shown here is derived from an EMBL/GenBank/DDBJ whole genome shotgun (WGS) entry which is preliminary data.</text>
</comment>
<reference evidence="1" key="1">
    <citation type="submission" date="2019-11" db="EMBL/GenBank/DDBJ databases">
        <title>Nori genome reveals adaptations in red seaweeds to the harsh intertidal environment.</title>
        <authorList>
            <person name="Wang D."/>
            <person name="Mao Y."/>
        </authorList>
    </citation>
    <scope>NUCLEOTIDE SEQUENCE</scope>
    <source>
        <tissue evidence="1">Gametophyte</tissue>
    </source>
</reference>
<sequence length="696" mass="69202">MVVGGGATLHGSGGGGAMSPRRGVTSMDPLVGWLHGGGRGSGGSGGGGGGGGRGVGGGGGGGGWRLPRVSTYRAATLVVVAAATLGSAAWLTVGRTGAERAGLPRRSWRLVTLLPAGMRRPAAAPAEVDDGRELGEAAIVAAASVIGDEGGGEEVADAVAAAAAAAAAASRRAGPPDAGSSTPASPLGTDGGGGKGGGGGGKGGGGAGATDAADAAVVGDGGSEGDSSAAAAATNTAAAATATAAANSHQSLSNVGAAAGAPGRSTTSGGGGSRGGGTSGSGAGAGAAAKGGRAVAAAKGGRAVAAANRARAVAAAKGVRAASVTRPRPPPPPPPPTLPQPPRDTRVPLTVYFHNRVGWERMYVQSLLRGPAVAVTYVPISTEQMLGKVGEPPVVVRRIPRGATALVLNAMWFKGSTLAQRAAFGRLLRRLSPTVSVFCSDERGQAGWVHAALVAASTATLRHYGVYTYANATAGEEAGRGFVGRGGHRRTSHAIPLGYMIGMYDDQYNARRRAAANATTLASRRRYAWAFPTKLTGKDREPMLAAFRSWVGAPYTAGPRKAAASREAYEAAAFVPNSHGNVVLDCFRLYEASMAGAIPVIVASTAEFRTNFGVLLGLPPWVVAPDWPTAVAAVRALAADKRALDARQRAVSEWWWRVNDAIHRLVEDAVVGRKPSGGRGGGRVAGEKGGGRVAGG</sequence>
<proteinExistence type="predicted"/>
<gene>
    <name evidence="1" type="ORF">I4F81_005913</name>
</gene>
<protein>
    <submittedName>
        <fullName evidence="1">Uncharacterized protein</fullName>
    </submittedName>
</protein>
<evidence type="ECO:0000313" key="2">
    <source>
        <dbReference type="Proteomes" id="UP000798662"/>
    </source>
</evidence>
<evidence type="ECO:0000313" key="1">
    <source>
        <dbReference type="EMBL" id="KAK1863355.1"/>
    </source>
</evidence>
<dbReference type="EMBL" id="CM020619">
    <property type="protein sequence ID" value="KAK1863355.1"/>
    <property type="molecule type" value="Genomic_DNA"/>
</dbReference>
<accession>A0ACC3BZF4</accession>
<dbReference type="Proteomes" id="UP000798662">
    <property type="component" value="Chromosome 2"/>
</dbReference>
<name>A0ACC3BZF4_PYRYE</name>